<evidence type="ECO:0000313" key="2">
    <source>
        <dbReference type="Proteomes" id="UP000005522"/>
    </source>
</evidence>
<protein>
    <recommendedName>
        <fullName evidence="3">Outer membrane efflux protein</fullName>
    </recommendedName>
</protein>
<dbReference type="KEGG" id="acz:Acaty_c1206"/>
<dbReference type="Proteomes" id="UP000005522">
    <property type="component" value="Chromosome"/>
</dbReference>
<evidence type="ECO:0008006" key="3">
    <source>
        <dbReference type="Google" id="ProtNLM"/>
    </source>
</evidence>
<gene>
    <name evidence="1" type="ORF">Acaty_c1206</name>
</gene>
<sequence length="414" mass="48095">MTARFFCTVDQVPEKRVQKSGGNLALPLVALALIFGFGLLQPATSFAKPIIRLRSLESRITETPRLKEQNNDITAAKENIRMLKAESSAIFQGRIKVGHYSHFNYDGIPRNYIAKPKIGFKYYLFGGNKYLKHIIDRAQPRYYLDISSYDSAFRETKKEVAKYYLSYWSHYEADAMLSRVSRIKKYENRLSKLCHSQFRRFQLTVYLEKMHAQIARRKLSELLGRTLPAFIPRLPGRGVAEKIHKSSILQKHPGIAGLIRYYSDQKKLGWLRFVNVKFKAFLRPSYYPSAGRTKLAVIGGVYVNIPFDILGAERHANAQLAAQRENILLKLQQDGYKEKEQERIEKIRMPIYSREVRFWKHRAEHYYRRLIRQEPMTLAKSSEAGELARTLVQYRKATLKWIAAAAHLALIRFG</sequence>
<organism evidence="1 2">
    <name type="scientific">Acidithiobacillus caldus (strain ATCC 51756 / DSM 8584 / KU)</name>
    <dbReference type="NCBI Taxonomy" id="637389"/>
    <lineage>
        <taxon>Bacteria</taxon>
        <taxon>Pseudomonadati</taxon>
        <taxon>Pseudomonadota</taxon>
        <taxon>Acidithiobacillia</taxon>
        <taxon>Acidithiobacillales</taxon>
        <taxon>Acidithiobacillaceae</taxon>
        <taxon>Acidithiobacillus</taxon>
    </lineage>
</organism>
<reference evidence="1 2" key="1">
    <citation type="journal article" date="2009" name="J. Bacteriol.">
        <title>Draft genome sequence of the extremely acidophilic bacterium Acidithiobacillus caldus ATCC 51756 reveals metabolic versatility in the genus Acidithiobacillus.</title>
        <authorList>
            <person name="Valdes J."/>
            <person name="Quatrini R."/>
            <person name="Hallberg K."/>
            <person name="Dopson M."/>
            <person name="Valenzuela P.D."/>
            <person name="Holmes D.S."/>
        </authorList>
    </citation>
    <scope>NUCLEOTIDE SEQUENCE [LARGE SCALE GENOMIC DNA]</scope>
    <source>
        <strain evidence="2">ATCC 51756 / DSM 8584 / KU</strain>
    </source>
</reference>
<proteinExistence type="predicted"/>
<accession>A0A059ZQ87</accession>
<name>A0A059ZQ87_ACICK</name>
<dbReference type="AlphaFoldDB" id="A0A059ZQ87"/>
<dbReference type="EMBL" id="CP005986">
    <property type="protein sequence ID" value="AIA55074.1"/>
    <property type="molecule type" value="Genomic_DNA"/>
</dbReference>
<evidence type="ECO:0000313" key="1">
    <source>
        <dbReference type="EMBL" id="AIA55074.1"/>
    </source>
</evidence>
<dbReference type="HOGENOM" id="CLU_663286_0_0_6"/>